<evidence type="ECO:0000313" key="7">
    <source>
        <dbReference type="EMBL" id="EXX64010.1"/>
    </source>
</evidence>
<evidence type="ECO:0000256" key="2">
    <source>
        <dbReference type="ARBA" id="ARBA00022741"/>
    </source>
</evidence>
<dbReference type="PANTHER" id="PTHR44329:SF288">
    <property type="entry name" value="MITOGEN-ACTIVATED PROTEIN KINASE KINASE KINASE 20"/>
    <property type="match status" value="1"/>
</dbReference>
<dbReference type="EMBL" id="JEMT01023687">
    <property type="protein sequence ID" value="EXX64010.1"/>
    <property type="molecule type" value="Genomic_DNA"/>
</dbReference>
<evidence type="ECO:0000313" key="8">
    <source>
        <dbReference type="Proteomes" id="UP000022910"/>
    </source>
</evidence>
<keyword evidence="1" id="KW-0808">Transferase</keyword>
<dbReference type="AlphaFoldDB" id="A0A015JAU4"/>
<sequence>MDEKPKNLWKKVDHSKYQRHVTISTIDSTIESENVDERIVYIEDLEKRRQAYGICGECKEPGTGADWCQTCNAKRFKDNFKNWTSGNKHIDEFIQQSQLNAVYNFNCLEWIPFEKFQNVTYIAEGGFGKIYSAEWPEGHIEYWDIENQKWYRDSYKYALKSLNNSSNICSDFLNEIKSHLQIHLDFIVPCFGITKDPSNKEFMMVLFYCKTGNLRNYLNKSKDYVNYKSKIDKLQHITRGLLDIHNAEKVHKDFHSGNILLDRCFPYISDLGMCQPVNIKQSVNEEGIYGVLPYMAPEVLRGYQYTKAADVYSFGIIMNEFLSEEIPFNDIPHDEFLAIKICKGFRPTISKDVPKLFTDLIIKCWDAEIKNRPTTKELYQILTKWYDEIIAVKDSEDAKDSENGDNSQTNEDGEDGEDSENGNNSQNSEIYFQIKECDKIREEKFKNRSNEDKSKSFQTHPQAFYTSRLLNFKNLPNPVNTSDLSDLSFFQFSSDANYIAQSTSDPKLNEICQDSEHNIE</sequence>
<dbReference type="Pfam" id="PF07714">
    <property type="entry name" value="PK_Tyr_Ser-Thr"/>
    <property type="match status" value="1"/>
</dbReference>
<proteinExistence type="predicted"/>
<name>A0A015JAU4_RHIIW</name>
<evidence type="ECO:0000256" key="1">
    <source>
        <dbReference type="ARBA" id="ARBA00022679"/>
    </source>
</evidence>
<dbReference type="InterPro" id="IPR051681">
    <property type="entry name" value="Ser/Thr_Kinases-Pseudokinases"/>
</dbReference>
<dbReference type="GO" id="GO:0005524">
    <property type="term" value="F:ATP binding"/>
    <property type="evidence" value="ECO:0007669"/>
    <property type="project" value="UniProtKB-KW"/>
</dbReference>
<dbReference type="HOGENOM" id="CLU_000288_7_34_1"/>
<comment type="caution">
    <text evidence="7">The sequence shown here is derived from an EMBL/GenBank/DDBJ whole genome shotgun (WGS) entry which is preliminary data.</text>
</comment>
<feature type="compositionally biased region" description="Acidic residues" evidence="5">
    <location>
        <begin position="411"/>
        <end position="420"/>
    </location>
</feature>
<dbReference type="SUPFAM" id="SSF56112">
    <property type="entry name" value="Protein kinase-like (PK-like)"/>
    <property type="match status" value="1"/>
</dbReference>
<keyword evidence="8" id="KW-1185">Reference proteome</keyword>
<dbReference type="PROSITE" id="PS50011">
    <property type="entry name" value="PROTEIN_KINASE_DOM"/>
    <property type="match status" value="1"/>
</dbReference>
<feature type="region of interest" description="Disordered" evidence="5">
    <location>
        <begin position="396"/>
        <end position="428"/>
    </location>
</feature>
<dbReference type="GO" id="GO:0004674">
    <property type="term" value="F:protein serine/threonine kinase activity"/>
    <property type="evidence" value="ECO:0007669"/>
    <property type="project" value="TreeGrafter"/>
</dbReference>
<evidence type="ECO:0000256" key="5">
    <source>
        <dbReference type="SAM" id="MobiDB-lite"/>
    </source>
</evidence>
<evidence type="ECO:0000256" key="4">
    <source>
        <dbReference type="ARBA" id="ARBA00022840"/>
    </source>
</evidence>
<keyword evidence="4" id="KW-0067">ATP-binding</keyword>
<evidence type="ECO:0000256" key="3">
    <source>
        <dbReference type="ARBA" id="ARBA00022777"/>
    </source>
</evidence>
<gene>
    <name evidence="7" type="ORF">RirG_146900</name>
</gene>
<keyword evidence="2" id="KW-0547">Nucleotide-binding</keyword>
<dbReference type="Gene3D" id="1.10.510.10">
    <property type="entry name" value="Transferase(Phosphotransferase) domain 1"/>
    <property type="match status" value="1"/>
</dbReference>
<protein>
    <submittedName>
        <fullName evidence="7">Ypk1p</fullName>
    </submittedName>
</protein>
<accession>A0A015JAU4</accession>
<feature type="domain" description="Protein kinase" evidence="6">
    <location>
        <begin position="116"/>
        <end position="386"/>
    </location>
</feature>
<dbReference type="PANTHER" id="PTHR44329">
    <property type="entry name" value="SERINE/THREONINE-PROTEIN KINASE TNNI3K-RELATED"/>
    <property type="match status" value="1"/>
</dbReference>
<organism evidence="7 8">
    <name type="scientific">Rhizophagus irregularis (strain DAOM 197198w)</name>
    <name type="common">Glomus intraradices</name>
    <dbReference type="NCBI Taxonomy" id="1432141"/>
    <lineage>
        <taxon>Eukaryota</taxon>
        <taxon>Fungi</taxon>
        <taxon>Fungi incertae sedis</taxon>
        <taxon>Mucoromycota</taxon>
        <taxon>Glomeromycotina</taxon>
        <taxon>Glomeromycetes</taxon>
        <taxon>Glomerales</taxon>
        <taxon>Glomeraceae</taxon>
        <taxon>Rhizophagus</taxon>
    </lineage>
</organism>
<dbReference type="InterPro" id="IPR011009">
    <property type="entry name" value="Kinase-like_dom_sf"/>
</dbReference>
<dbReference type="InterPro" id="IPR001245">
    <property type="entry name" value="Ser-Thr/Tyr_kinase_cat_dom"/>
</dbReference>
<keyword evidence="3" id="KW-0418">Kinase</keyword>
<reference evidence="7 8" key="1">
    <citation type="submission" date="2014-02" db="EMBL/GenBank/DDBJ databases">
        <title>Single nucleus genome sequencing reveals high similarity among nuclei of an endomycorrhizal fungus.</title>
        <authorList>
            <person name="Lin K."/>
            <person name="Geurts R."/>
            <person name="Zhang Z."/>
            <person name="Limpens E."/>
            <person name="Saunders D.G."/>
            <person name="Mu D."/>
            <person name="Pang E."/>
            <person name="Cao H."/>
            <person name="Cha H."/>
            <person name="Lin T."/>
            <person name="Zhou Q."/>
            <person name="Shang Y."/>
            <person name="Li Y."/>
            <person name="Ivanov S."/>
            <person name="Sharma T."/>
            <person name="Velzen R.V."/>
            <person name="Ruijter N.D."/>
            <person name="Aanen D.K."/>
            <person name="Win J."/>
            <person name="Kamoun S."/>
            <person name="Bisseling T."/>
            <person name="Huang S."/>
        </authorList>
    </citation>
    <scope>NUCLEOTIDE SEQUENCE [LARGE SCALE GENOMIC DNA]</scope>
    <source>
        <strain evidence="8">DAOM197198w</strain>
    </source>
</reference>
<dbReference type="Proteomes" id="UP000022910">
    <property type="component" value="Unassembled WGS sequence"/>
</dbReference>
<evidence type="ECO:0000259" key="6">
    <source>
        <dbReference type="PROSITE" id="PS50011"/>
    </source>
</evidence>
<dbReference type="InterPro" id="IPR000719">
    <property type="entry name" value="Prot_kinase_dom"/>
</dbReference>